<protein>
    <recommendedName>
        <fullName evidence="4">Right handed beta helix domain-containing protein</fullName>
    </recommendedName>
</protein>
<dbReference type="InterPro" id="IPR011050">
    <property type="entry name" value="Pectin_lyase_fold/virulence"/>
</dbReference>
<evidence type="ECO:0000313" key="2">
    <source>
        <dbReference type="EMBL" id="EAX94648.1"/>
    </source>
</evidence>
<proteinExistence type="predicted"/>
<dbReference type="KEGG" id="tva:4752389"/>
<evidence type="ECO:0008006" key="4">
    <source>
        <dbReference type="Google" id="ProtNLM"/>
    </source>
</evidence>
<reference evidence="2" key="1">
    <citation type="submission" date="2006-10" db="EMBL/GenBank/DDBJ databases">
        <authorList>
            <person name="Amadeo P."/>
            <person name="Zhao Q."/>
            <person name="Wortman J."/>
            <person name="Fraser-Liggett C."/>
            <person name="Carlton J."/>
        </authorList>
    </citation>
    <scope>NUCLEOTIDE SEQUENCE</scope>
    <source>
        <strain evidence="2">G3</strain>
    </source>
</reference>
<keyword evidence="1" id="KW-0812">Transmembrane</keyword>
<dbReference type="InParanoid" id="A2FKA8"/>
<keyword evidence="3" id="KW-1185">Reference proteome</keyword>
<dbReference type="VEuPathDB" id="TrichDB:TVAGG3_0619810"/>
<accession>A2FKA8</accession>
<dbReference type="AlphaFoldDB" id="A2FKA8"/>
<gene>
    <name evidence="2" type="ORF">TVAG_293780</name>
</gene>
<dbReference type="Proteomes" id="UP000001542">
    <property type="component" value="Unassembled WGS sequence"/>
</dbReference>
<sequence>MSKVSKRLIVGNNTNIVKNTLFDYIITDKDGALFAQKIQFLVKDCIFSNNQANNGGAVAIINCSSDFLTSNITRCSAINKAGAIHAIDSTLNIENQYHYGCECEAIGGAAIFKKCTVGIKFSNYLKCRAYSVAVFYLDGNTFSCSNSNFLYNVCKNNLSPLIQTFYNNATFYMCYFKNNSKGELLSVSEGNIIVDNSFLEDNLTLEAYNSTENIKIQNPVLVEPQISLQIIRPEKRKLVVLDVDESDDTMPLIKSIALIAFITIVSYLLLPSTKKSSIYQKGETIHP</sequence>
<organism evidence="2 3">
    <name type="scientific">Trichomonas vaginalis (strain ATCC PRA-98 / G3)</name>
    <dbReference type="NCBI Taxonomy" id="412133"/>
    <lineage>
        <taxon>Eukaryota</taxon>
        <taxon>Metamonada</taxon>
        <taxon>Parabasalia</taxon>
        <taxon>Trichomonadida</taxon>
        <taxon>Trichomonadidae</taxon>
        <taxon>Trichomonas</taxon>
    </lineage>
</organism>
<keyword evidence="1" id="KW-1133">Transmembrane helix</keyword>
<feature type="transmembrane region" description="Helical" evidence="1">
    <location>
        <begin position="252"/>
        <end position="270"/>
    </location>
</feature>
<dbReference type="EMBL" id="DS113845">
    <property type="protein sequence ID" value="EAX94648.1"/>
    <property type="molecule type" value="Genomic_DNA"/>
</dbReference>
<name>A2FKA8_TRIV3</name>
<evidence type="ECO:0000313" key="3">
    <source>
        <dbReference type="Proteomes" id="UP000001542"/>
    </source>
</evidence>
<evidence type="ECO:0000256" key="1">
    <source>
        <dbReference type="SAM" id="Phobius"/>
    </source>
</evidence>
<dbReference type="SUPFAM" id="SSF51126">
    <property type="entry name" value="Pectin lyase-like"/>
    <property type="match status" value="1"/>
</dbReference>
<keyword evidence="1" id="KW-0472">Membrane</keyword>
<dbReference type="VEuPathDB" id="TrichDB:TVAG_293780"/>
<dbReference type="RefSeq" id="XP_001307578.1">
    <property type="nucleotide sequence ID" value="XM_001307577.1"/>
</dbReference>
<reference evidence="2" key="2">
    <citation type="journal article" date="2007" name="Science">
        <title>Draft genome sequence of the sexually transmitted pathogen Trichomonas vaginalis.</title>
        <authorList>
            <person name="Carlton J.M."/>
            <person name="Hirt R.P."/>
            <person name="Silva J.C."/>
            <person name="Delcher A.L."/>
            <person name="Schatz M."/>
            <person name="Zhao Q."/>
            <person name="Wortman J.R."/>
            <person name="Bidwell S.L."/>
            <person name="Alsmark U.C.M."/>
            <person name="Besteiro S."/>
            <person name="Sicheritz-Ponten T."/>
            <person name="Noel C.J."/>
            <person name="Dacks J.B."/>
            <person name="Foster P.G."/>
            <person name="Simillion C."/>
            <person name="Van de Peer Y."/>
            <person name="Miranda-Saavedra D."/>
            <person name="Barton G.J."/>
            <person name="Westrop G.D."/>
            <person name="Mueller S."/>
            <person name="Dessi D."/>
            <person name="Fiori P.L."/>
            <person name="Ren Q."/>
            <person name="Paulsen I."/>
            <person name="Zhang H."/>
            <person name="Bastida-Corcuera F.D."/>
            <person name="Simoes-Barbosa A."/>
            <person name="Brown M.T."/>
            <person name="Hayes R.D."/>
            <person name="Mukherjee M."/>
            <person name="Okumura C.Y."/>
            <person name="Schneider R."/>
            <person name="Smith A.J."/>
            <person name="Vanacova S."/>
            <person name="Villalvazo M."/>
            <person name="Haas B.J."/>
            <person name="Pertea M."/>
            <person name="Feldblyum T.V."/>
            <person name="Utterback T.R."/>
            <person name="Shu C.L."/>
            <person name="Osoegawa K."/>
            <person name="de Jong P.J."/>
            <person name="Hrdy I."/>
            <person name="Horvathova L."/>
            <person name="Zubacova Z."/>
            <person name="Dolezal P."/>
            <person name="Malik S.B."/>
            <person name="Logsdon J.M. Jr."/>
            <person name="Henze K."/>
            <person name="Gupta A."/>
            <person name="Wang C.C."/>
            <person name="Dunne R.L."/>
            <person name="Upcroft J.A."/>
            <person name="Upcroft P."/>
            <person name="White O."/>
            <person name="Salzberg S.L."/>
            <person name="Tang P."/>
            <person name="Chiu C.-H."/>
            <person name="Lee Y.-S."/>
            <person name="Embley T.M."/>
            <person name="Coombs G.H."/>
            <person name="Mottram J.C."/>
            <person name="Tachezy J."/>
            <person name="Fraser-Liggett C.M."/>
            <person name="Johnson P.J."/>
        </authorList>
    </citation>
    <scope>NUCLEOTIDE SEQUENCE [LARGE SCALE GENOMIC DNA]</scope>
    <source>
        <strain evidence="2">G3</strain>
    </source>
</reference>